<proteinExistence type="predicted"/>
<comment type="subcellular location">
    <subcellularLocation>
        <location evidence="1">Cell inner membrane</location>
        <topology evidence="1">Multi-pass membrane protein</topology>
    </subcellularLocation>
</comment>
<keyword evidence="9" id="KW-1185">Reference proteome</keyword>
<keyword evidence="4 7" id="KW-0812">Transmembrane</keyword>
<dbReference type="InterPro" id="IPR002528">
    <property type="entry name" value="MATE_fam"/>
</dbReference>
<dbReference type="PANTHER" id="PTHR43549">
    <property type="entry name" value="MULTIDRUG RESISTANCE PROTEIN YPNP-RELATED"/>
    <property type="match status" value="1"/>
</dbReference>
<feature type="transmembrane region" description="Helical" evidence="7">
    <location>
        <begin position="310"/>
        <end position="333"/>
    </location>
</feature>
<dbReference type="PANTHER" id="PTHR43549:SF2">
    <property type="entry name" value="MULTIDRUG RESISTANCE PROTEIN NORM-RELATED"/>
    <property type="match status" value="1"/>
</dbReference>
<evidence type="ECO:0000256" key="4">
    <source>
        <dbReference type="ARBA" id="ARBA00022692"/>
    </source>
</evidence>
<evidence type="ECO:0000256" key="3">
    <source>
        <dbReference type="ARBA" id="ARBA00022475"/>
    </source>
</evidence>
<name>A0ABT3KQS1_9BURK</name>
<feature type="transmembrane region" description="Helical" evidence="7">
    <location>
        <begin position="138"/>
        <end position="161"/>
    </location>
</feature>
<feature type="transmembrane region" description="Helical" evidence="7">
    <location>
        <begin position="279"/>
        <end position="298"/>
    </location>
</feature>
<dbReference type="EMBL" id="QZCW01000001">
    <property type="protein sequence ID" value="MCW5320669.1"/>
    <property type="molecule type" value="Genomic_DNA"/>
</dbReference>
<evidence type="ECO:0000256" key="1">
    <source>
        <dbReference type="ARBA" id="ARBA00004429"/>
    </source>
</evidence>
<evidence type="ECO:0000313" key="8">
    <source>
        <dbReference type="EMBL" id="MCW5320669.1"/>
    </source>
</evidence>
<evidence type="ECO:0000256" key="2">
    <source>
        <dbReference type="ARBA" id="ARBA00022448"/>
    </source>
</evidence>
<evidence type="ECO:0000313" key="9">
    <source>
        <dbReference type="Proteomes" id="UP001208935"/>
    </source>
</evidence>
<sequence length="458" mass="47759">MRSSVKAKFTHGSVTRHLVRVTLTNSISLLSLYVVDILALYWLARAGDPDAIAGVGLVSVWQFIVISLCLGLSTAVMTIMSRQVGAGQPDAARTVAYAGVIGMLALTLIVSLLLLAFADPALRFLGAEANVLVSAAKYLRMLAPAFVAMALGQICIYILLAHGQNNRAMIVVLSGTAVAVALDPILIGYAEMGLAGAASSYAVSRMVALATGMYFVLMLQLIRAAPAAAVLKQLRSAFLLALSAVLSNIAPGAAAAYVFSRMAGFGPDVLAGATVADRVLQLSFGAYFALPSAIAPILGQNLGAQRNDRVVATIRSGALLVLAFGLVSSSLLYAFSEAIASAFQLQPPGHDLVVLFCTVGGINWTLIGLQFVALPVFNVMGKPLFSAVANWTRASVGTVPFVLFGAAQYGASGVLVGQLVGNALVAILTFGLCIGFARYHMTACCASWRQRKGSILRS</sequence>
<dbReference type="InterPro" id="IPR052031">
    <property type="entry name" value="Membrane_Transporter-Flippase"/>
</dbReference>
<keyword evidence="6 7" id="KW-0472">Membrane</keyword>
<keyword evidence="3" id="KW-1003">Cell membrane</keyword>
<keyword evidence="5 7" id="KW-1133">Transmembrane helix</keyword>
<protein>
    <submittedName>
        <fullName evidence="8">Multidrug transporter MatE</fullName>
    </submittedName>
</protein>
<keyword evidence="2" id="KW-0813">Transport</keyword>
<dbReference type="InterPro" id="IPR048279">
    <property type="entry name" value="MdtK-like"/>
</dbReference>
<accession>A0ABT3KQS1</accession>
<organism evidence="8 9">
    <name type="scientific">Verminephrobacter aporrectodeae subsp. tuberculatae</name>
    <dbReference type="NCBI Taxonomy" id="1110392"/>
    <lineage>
        <taxon>Bacteria</taxon>
        <taxon>Pseudomonadati</taxon>
        <taxon>Pseudomonadota</taxon>
        <taxon>Betaproteobacteria</taxon>
        <taxon>Burkholderiales</taxon>
        <taxon>Comamonadaceae</taxon>
        <taxon>Verminephrobacter</taxon>
    </lineage>
</organism>
<feature type="transmembrane region" description="Helical" evidence="7">
    <location>
        <begin position="353"/>
        <end position="379"/>
    </location>
</feature>
<gene>
    <name evidence="8" type="ORF">D5039_05620</name>
</gene>
<feature type="transmembrane region" description="Helical" evidence="7">
    <location>
        <begin position="50"/>
        <end position="73"/>
    </location>
</feature>
<dbReference type="Proteomes" id="UP001208935">
    <property type="component" value="Unassembled WGS sequence"/>
</dbReference>
<feature type="transmembrane region" description="Helical" evidence="7">
    <location>
        <begin position="423"/>
        <end position="448"/>
    </location>
</feature>
<feature type="transmembrane region" description="Helical" evidence="7">
    <location>
        <begin position="391"/>
        <end position="411"/>
    </location>
</feature>
<comment type="caution">
    <text evidence="8">The sequence shown here is derived from an EMBL/GenBank/DDBJ whole genome shotgun (WGS) entry which is preliminary data.</text>
</comment>
<feature type="transmembrane region" description="Helical" evidence="7">
    <location>
        <begin position="21"/>
        <end position="44"/>
    </location>
</feature>
<feature type="transmembrane region" description="Helical" evidence="7">
    <location>
        <begin position="168"/>
        <end position="190"/>
    </location>
</feature>
<evidence type="ECO:0000256" key="7">
    <source>
        <dbReference type="SAM" id="Phobius"/>
    </source>
</evidence>
<reference evidence="9" key="1">
    <citation type="submission" date="2023-07" db="EMBL/GenBank/DDBJ databases">
        <title>Verminephrobacter genomes.</title>
        <authorList>
            <person name="Lund M.B."/>
        </authorList>
    </citation>
    <scope>NUCLEOTIDE SEQUENCE [LARGE SCALE GENOMIC DNA]</scope>
    <source>
        <strain evidence="9">AtM5-05</strain>
    </source>
</reference>
<feature type="transmembrane region" description="Helical" evidence="7">
    <location>
        <begin position="237"/>
        <end position="259"/>
    </location>
</feature>
<evidence type="ECO:0000256" key="6">
    <source>
        <dbReference type="ARBA" id="ARBA00023136"/>
    </source>
</evidence>
<dbReference type="PIRSF" id="PIRSF006603">
    <property type="entry name" value="DinF"/>
    <property type="match status" value="1"/>
</dbReference>
<dbReference type="Pfam" id="PF01554">
    <property type="entry name" value="MatE"/>
    <property type="match status" value="2"/>
</dbReference>
<feature type="transmembrane region" description="Helical" evidence="7">
    <location>
        <begin position="94"/>
        <end position="118"/>
    </location>
</feature>
<evidence type="ECO:0000256" key="5">
    <source>
        <dbReference type="ARBA" id="ARBA00022989"/>
    </source>
</evidence>
<feature type="transmembrane region" description="Helical" evidence="7">
    <location>
        <begin position="202"/>
        <end position="225"/>
    </location>
</feature>